<dbReference type="Proteomes" id="UP000024635">
    <property type="component" value="Unassembled WGS sequence"/>
</dbReference>
<comment type="caution">
    <text evidence="2">The sequence shown here is derived from an EMBL/GenBank/DDBJ whole genome shotgun (WGS) entry which is preliminary data.</text>
</comment>
<proteinExistence type="predicted"/>
<keyword evidence="3" id="KW-1185">Reference proteome</keyword>
<dbReference type="EMBL" id="JARK01001438">
    <property type="protein sequence ID" value="EYC02084.1"/>
    <property type="molecule type" value="Genomic_DNA"/>
</dbReference>
<sequence>MYRMAQDMTSGRKPLSVDKSRRDWSPDKRHPAVGRVKLVGQIHCGLTIRFSVQPGTRNMIGRALARVFSCIGLTHPGSDEGDDAGTSATKLIAVTTLYVAQNTVQQQSTTIPRFKGGQTWEN</sequence>
<organism evidence="2 3">
    <name type="scientific">Ancylostoma ceylanicum</name>
    <dbReference type="NCBI Taxonomy" id="53326"/>
    <lineage>
        <taxon>Eukaryota</taxon>
        <taxon>Metazoa</taxon>
        <taxon>Ecdysozoa</taxon>
        <taxon>Nematoda</taxon>
        <taxon>Chromadorea</taxon>
        <taxon>Rhabditida</taxon>
        <taxon>Rhabditina</taxon>
        <taxon>Rhabditomorpha</taxon>
        <taxon>Strongyloidea</taxon>
        <taxon>Ancylostomatidae</taxon>
        <taxon>Ancylostomatinae</taxon>
        <taxon>Ancylostoma</taxon>
    </lineage>
</organism>
<feature type="region of interest" description="Disordered" evidence="1">
    <location>
        <begin position="1"/>
        <end position="29"/>
    </location>
</feature>
<evidence type="ECO:0000313" key="3">
    <source>
        <dbReference type="Proteomes" id="UP000024635"/>
    </source>
</evidence>
<gene>
    <name evidence="2" type="primary">Acey_s0102.g3474</name>
    <name evidence="2" type="ORF">Y032_0102g3474</name>
</gene>
<evidence type="ECO:0000256" key="1">
    <source>
        <dbReference type="SAM" id="MobiDB-lite"/>
    </source>
</evidence>
<accession>A0A016TGN0</accession>
<name>A0A016TGN0_9BILA</name>
<protein>
    <submittedName>
        <fullName evidence="2">Uncharacterized protein</fullName>
    </submittedName>
</protein>
<feature type="compositionally biased region" description="Basic and acidic residues" evidence="1">
    <location>
        <begin position="15"/>
        <end position="29"/>
    </location>
</feature>
<dbReference type="AlphaFoldDB" id="A0A016TGN0"/>
<reference evidence="3" key="1">
    <citation type="journal article" date="2015" name="Nat. Genet.">
        <title>The genome and transcriptome of the zoonotic hookworm Ancylostoma ceylanicum identify infection-specific gene families.</title>
        <authorList>
            <person name="Schwarz E.M."/>
            <person name="Hu Y."/>
            <person name="Antoshechkin I."/>
            <person name="Miller M.M."/>
            <person name="Sternberg P.W."/>
            <person name="Aroian R.V."/>
        </authorList>
    </citation>
    <scope>NUCLEOTIDE SEQUENCE</scope>
    <source>
        <strain evidence="3">HY135</strain>
    </source>
</reference>
<evidence type="ECO:0000313" key="2">
    <source>
        <dbReference type="EMBL" id="EYC02084.1"/>
    </source>
</evidence>